<reference evidence="1" key="1">
    <citation type="submission" date="2021-06" db="EMBL/GenBank/DDBJ databases">
        <authorList>
            <person name="Kallberg Y."/>
            <person name="Tangrot J."/>
            <person name="Rosling A."/>
        </authorList>
    </citation>
    <scope>NUCLEOTIDE SEQUENCE</scope>
    <source>
        <strain evidence="1">28 12/20/2015</strain>
    </source>
</reference>
<protein>
    <submittedName>
        <fullName evidence="1">17747_t:CDS:1</fullName>
    </submittedName>
</protein>
<gene>
    <name evidence="1" type="ORF">SPELUC_LOCUS4282</name>
</gene>
<organism evidence="1 2">
    <name type="scientific">Cetraspora pellucida</name>
    <dbReference type="NCBI Taxonomy" id="1433469"/>
    <lineage>
        <taxon>Eukaryota</taxon>
        <taxon>Fungi</taxon>
        <taxon>Fungi incertae sedis</taxon>
        <taxon>Mucoromycota</taxon>
        <taxon>Glomeromycotina</taxon>
        <taxon>Glomeromycetes</taxon>
        <taxon>Diversisporales</taxon>
        <taxon>Gigasporaceae</taxon>
        <taxon>Cetraspora</taxon>
    </lineage>
</organism>
<feature type="non-terminal residue" evidence="1">
    <location>
        <position position="60"/>
    </location>
</feature>
<keyword evidence="2" id="KW-1185">Reference proteome</keyword>
<dbReference type="Proteomes" id="UP000789366">
    <property type="component" value="Unassembled WGS sequence"/>
</dbReference>
<proteinExistence type="predicted"/>
<evidence type="ECO:0000313" key="2">
    <source>
        <dbReference type="Proteomes" id="UP000789366"/>
    </source>
</evidence>
<evidence type="ECO:0000313" key="1">
    <source>
        <dbReference type="EMBL" id="CAG8529067.1"/>
    </source>
</evidence>
<name>A0ACA9LHA8_9GLOM</name>
<sequence length="60" mass="7090">MHLITTFQDLWTINTEVFDLDVEHAKKDLGHQKYKIPQLKTQLSVRIDSEIQRNTLTQIP</sequence>
<feature type="non-terminal residue" evidence="1">
    <location>
        <position position="1"/>
    </location>
</feature>
<comment type="caution">
    <text evidence="1">The sequence shown here is derived from an EMBL/GenBank/DDBJ whole genome shotgun (WGS) entry which is preliminary data.</text>
</comment>
<accession>A0ACA9LHA8</accession>
<dbReference type="EMBL" id="CAJVPW010003756">
    <property type="protein sequence ID" value="CAG8529067.1"/>
    <property type="molecule type" value="Genomic_DNA"/>
</dbReference>